<accession>A0ABV6XIY2</accession>
<keyword evidence="2" id="KW-1133">Transmembrane helix</keyword>
<sequence length="883" mass="89596">MTVRARRISSARRGFRRGAAVVLTALLLLGGLGTLPQSAHTLTQAQAASAVTADGPPVWQPNPGDPTTGSYGSKGSVTVSQTTELTDQVLHVSWTGFTPTTTGSGAGTSAWTPNVTPGSLTTFYPVRVYECRGTNPKITDCYGSTLYNADPKLGFQQPEPASGTTTPEFPSNMRLMATRPDGTGSADIEVWTAEQSQSLGCDVSHACSIVVEPNYGGDSLSAAQLLGTPGGCTDHSADPLLGEGADGGLQIQDLVTGNWDGETCAWSERTVVPLSFAPTPSDCKAATASFTAQGLEISDRAMQLWRSGLCQGTAPMSLQYTFGGGEPQARAAFLAGTGADVALTAYPDTGAATRPYVYAPLATTAISVAFVVDNGGISGQSVPVQGQQITRMRLNARLLAKLLTQSYSDGAGNGSLPGFASVAGNPACIFQDPEFLQLNPVDPVNGPVWPSCDYSQYPIVTGGTTDLVRQLTTWIHADPDARAFLQGAPDPWGMHVDSYYLPKTFSGYPVDSLVPQDSTGTYQGANGTIHRKQEDWIPLLGGLTQVDRNVIQAQPSCIHDDTGSVALTSKCAPEAPGIRSVFAITDAATAQAFSLPTAQLQNPSGAFVGPDLHSMQAAVDDMPLDARTGTQVLPYGTPGTAFASDAAAYPLTQVSYAMVPTRGLSDAKAGSISRFLTQVTASDSGQVYGFDPGELAPGFLDLTSQQQAQAASAAEHVLAQDGTLPGNQGVAHEGGSTTGATSQGTSGGSSTSTSGGTGGGSGGAASGGTAGGTTSGGSTSGGTGGTSAGSTGGASGGQSPNRAGSSATPLAVQNVAAGQADPDRAGAQRLLLPALLIAGAALLIGGPAVLLLGGTGAGAGLRQGWGRTAAAVRRGVRRMGRRG</sequence>
<evidence type="ECO:0000256" key="1">
    <source>
        <dbReference type="SAM" id="MobiDB-lite"/>
    </source>
</evidence>
<evidence type="ECO:0000256" key="2">
    <source>
        <dbReference type="SAM" id="Phobius"/>
    </source>
</evidence>
<feature type="region of interest" description="Disordered" evidence="1">
    <location>
        <begin position="722"/>
        <end position="807"/>
    </location>
</feature>
<comment type="caution">
    <text evidence="3">The sequence shown here is derived from an EMBL/GenBank/DDBJ whole genome shotgun (WGS) entry which is preliminary data.</text>
</comment>
<dbReference type="Proteomes" id="UP001592581">
    <property type="component" value="Unassembled WGS sequence"/>
</dbReference>
<gene>
    <name evidence="3" type="ORF">ABUW04_08125</name>
</gene>
<feature type="region of interest" description="Disordered" evidence="1">
    <location>
        <begin position="51"/>
        <end position="79"/>
    </location>
</feature>
<feature type="transmembrane region" description="Helical" evidence="2">
    <location>
        <begin position="830"/>
        <end position="852"/>
    </location>
</feature>
<feature type="compositionally biased region" description="Gly residues" evidence="1">
    <location>
        <begin position="755"/>
        <end position="796"/>
    </location>
</feature>
<dbReference type="EMBL" id="JBEUKS010000002">
    <property type="protein sequence ID" value="MFC1438220.1"/>
    <property type="molecule type" value="Genomic_DNA"/>
</dbReference>
<proteinExistence type="predicted"/>
<dbReference type="SUPFAM" id="SSF53850">
    <property type="entry name" value="Periplasmic binding protein-like II"/>
    <property type="match status" value="1"/>
</dbReference>
<keyword evidence="2" id="KW-0812">Transmembrane</keyword>
<keyword evidence="2" id="KW-0472">Membrane</keyword>
<organism evidence="3 4">
    <name type="scientific">Streptacidiphilus jeojiensis</name>
    <dbReference type="NCBI Taxonomy" id="3229225"/>
    <lineage>
        <taxon>Bacteria</taxon>
        <taxon>Bacillati</taxon>
        <taxon>Actinomycetota</taxon>
        <taxon>Actinomycetes</taxon>
        <taxon>Kitasatosporales</taxon>
        <taxon>Streptomycetaceae</taxon>
        <taxon>Streptacidiphilus</taxon>
    </lineage>
</organism>
<feature type="compositionally biased region" description="Low complexity" evidence="1">
    <location>
        <begin position="734"/>
        <end position="754"/>
    </location>
</feature>
<dbReference type="RefSeq" id="WP_380563744.1">
    <property type="nucleotide sequence ID" value="NZ_JBEUKS010000002.1"/>
</dbReference>
<protein>
    <recommendedName>
        <fullName evidence="5">PBP domain-containing protein</fullName>
    </recommendedName>
</protein>
<evidence type="ECO:0008006" key="5">
    <source>
        <dbReference type="Google" id="ProtNLM"/>
    </source>
</evidence>
<evidence type="ECO:0000313" key="4">
    <source>
        <dbReference type="Proteomes" id="UP001592581"/>
    </source>
</evidence>
<keyword evidence="4" id="KW-1185">Reference proteome</keyword>
<name>A0ABV6XIY2_9ACTN</name>
<evidence type="ECO:0000313" key="3">
    <source>
        <dbReference type="EMBL" id="MFC1438220.1"/>
    </source>
</evidence>
<feature type="compositionally biased region" description="Polar residues" evidence="1">
    <location>
        <begin position="65"/>
        <end position="79"/>
    </location>
</feature>
<reference evidence="3 4" key="1">
    <citation type="submission" date="2024-06" db="EMBL/GenBank/DDBJ databases">
        <authorList>
            <person name="Lee S.D."/>
        </authorList>
    </citation>
    <scope>NUCLEOTIDE SEQUENCE [LARGE SCALE GENOMIC DNA]</scope>
    <source>
        <strain evidence="3 4">N1-10</strain>
    </source>
</reference>